<dbReference type="Pfam" id="PF01900">
    <property type="entry name" value="RNase_P_Rpp14"/>
    <property type="match status" value="1"/>
</dbReference>
<dbReference type="AlphaFoldDB" id="A0A0P7ZJS7"/>
<evidence type="ECO:0000256" key="3">
    <source>
        <dbReference type="ARBA" id="ARBA00022722"/>
    </source>
</evidence>
<dbReference type="GO" id="GO:0001682">
    <property type="term" value="P:tRNA 5'-leader removal"/>
    <property type="evidence" value="ECO:0007669"/>
    <property type="project" value="UniProtKB-UniRule"/>
</dbReference>
<proteinExistence type="inferred from homology"/>
<name>A0A0P7ZJS7_9EURY</name>
<dbReference type="GO" id="GO:0005737">
    <property type="term" value="C:cytoplasm"/>
    <property type="evidence" value="ECO:0007669"/>
    <property type="project" value="UniProtKB-SubCell"/>
</dbReference>
<comment type="catalytic activity">
    <reaction evidence="6">
        <text>Endonucleolytic cleavage of RNA, removing 5'-extranucleotides from tRNA precursor.</text>
        <dbReference type="EC" id="3.1.26.5"/>
    </reaction>
</comment>
<sequence>MREKKRYIAFEINSQKTINRQELIREISNSIISLFGDKGASEINPSLMSFEGRFGILRCAREKTNETRAGLACINNIHGILVSIHVLGISGTIKGATEKFIQQSLVKESEPEKG</sequence>
<evidence type="ECO:0000256" key="6">
    <source>
        <dbReference type="HAMAP-Rule" id="MF_00755"/>
    </source>
</evidence>
<keyword evidence="3 6" id="KW-0540">Nuclease</keyword>
<dbReference type="EMBL" id="LKCM01000107">
    <property type="protein sequence ID" value="KPQ44111.1"/>
    <property type="molecule type" value="Genomic_DNA"/>
</dbReference>
<comment type="subcellular location">
    <subcellularLocation>
        <location evidence="6">Cytoplasm</location>
    </subcellularLocation>
</comment>
<comment type="function">
    <text evidence="6">Part of ribonuclease P, a protein complex that generates mature tRNA molecules by cleaving their 5'-ends.</text>
</comment>
<dbReference type="SUPFAM" id="SSF160350">
    <property type="entry name" value="Rnp2-like"/>
    <property type="match status" value="1"/>
</dbReference>
<reference evidence="7 8" key="1">
    <citation type="submission" date="2015-09" db="EMBL/GenBank/DDBJ databases">
        <title>A metagenomics-based metabolic model of nitrate-dependent anaerobic oxidation of methane by Methanoperedens-like archaea.</title>
        <authorList>
            <person name="Arshad A."/>
            <person name="Speth D.R."/>
            <person name="De Graaf R.M."/>
            <person name="Op Den Camp H.J."/>
            <person name="Jetten M.S."/>
            <person name="Welte C.U."/>
        </authorList>
    </citation>
    <scope>NUCLEOTIDE SEQUENCE [LARGE SCALE GENOMIC DNA]</scope>
</reference>
<dbReference type="PANTHER" id="PTHR15441:SF2">
    <property type="entry name" value="RIBONUCLEASE P_MRP PROTEIN SUBUNIT POP5"/>
    <property type="match status" value="1"/>
</dbReference>
<dbReference type="GO" id="GO:0004526">
    <property type="term" value="F:ribonuclease P activity"/>
    <property type="evidence" value="ECO:0007669"/>
    <property type="project" value="UniProtKB-UniRule"/>
</dbReference>
<dbReference type="InterPro" id="IPR038085">
    <property type="entry name" value="Rnp2-like_sf"/>
</dbReference>
<dbReference type="InterPro" id="IPR002759">
    <property type="entry name" value="Pop5/Rpp14/Rnp2-like"/>
</dbReference>
<dbReference type="HAMAP" id="MF_00755">
    <property type="entry name" value="RNase_P_2"/>
    <property type="match status" value="1"/>
</dbReference>
<dbReference type="PIRSF" id="PIRSF004952">
    <property type="entry name" value="RNase_P_2"/>
    <property type="match status" value="1"/>
</dbReference>
<keyword evidence="1 6" id="KW-0963">Cytoplasm</keyword>
<protein>
    <recommendedName>
        <fullName evidence="6">Ribonuclease P protein component 2</fullName>
        <shortName evidence="6">RNase P component 2</shortName>
        <ecNumber evidence="6">3.1.26.5</ecNumber>
    </recommendedName>
    <alternativeName>
        <fullName evidence="6">Pop5</fullName>
    </alternativeName>
</protein>
<dbReference type="InterPro" id="IPR016434">
    <property type="entry name" value="Rnp2_archaea"/>
</dbReference>
<dbReference type="GO" id="GO:0030677">
    <property type="term" value="C:ribonuclease P complex"/>
    <property type="evidence" value="ECO:0007669"/>
    <property type="project" value="UniProtKB-UniRule"/>
</dbReference>
<evidence type="ECO:0000256" key="5">
    <source>
        <dbReference type="ARBA" id="ARBA00022801"/>
    </source>
</evidence>
<comment type="caution">
    <text evidence="7">The sequence shown here is derived from an EMBL/GenBank/DDBJ whole genome shotgun (WGS) entry which is preliminary data.</text>
</comment>
<dbReference type="EC" id="3.1.26.5" evidence="6"/>
<accession>A0A0P7ZJS7</accession>
<dbReference type="PANTHER" id="PTHR15441">
    <property type="entry name" value="RIBONUCLEASE P PROTEIN SUBUNIT P14"/>
    <property type="match status" value="1"/>
</dbReference>
<gene>
    <name evidence="6" type="primary">rnp2</name>
    <name evidence="7" type="ORF">MPEBLZ_01307</name>
</gene>
<evidence type="ECO:0000256" key="2">
    <source>
        <dbReference type="ARBA" id="ARBA00022694"/>
    </source>
</evidence>
<keyword evidence="2 6" id="KW-0819">tRNA processing</keyword>
<evidence type="ECO:0000313" key="7">
    <source>
        <dbReference type="EMBL" id="KPQ44111.1"/>
    </source>
</evidence>
<organism evidence="7 8">
    <name type="scientific">Candidatus Methanoperedens nitratireducens</name>
    <dbReference type="NCBI Taxonomy" id="1392998"/>
    <lineage>
        <taxon>Archaea</taxon>
        <taxon>Methanobacteriati</taxon>
        <taxon>Methanobacteriota</taxon>
        <taxon>Stenosarchaea group</taxon>
        <taxon>Methanomicrobia</taxon>
        <taxon>Methanosarcinales</taxon>
        <taxon>ANME-2 cluster</taxon>
        <taxon>Candidatus Methanoperedentaceae</taxon>
        <taxon>Candidatus Methanoperedens</taxon>
    </lineage>
</organism>
<dbReference type="Proteomes" id="UP000050360">
    <property type="component" value="Unassembled WGS sequence"/>
</dbReference>
<keyword evidence="5 6" id="KW-0378">Hydrolase</keyword>
<evidence type="ECO:0000256" key="1">
    <source>
        <dbReference type="ARBA" id="ARBA00022490"/>
    </source>
</evidence>
<comment type="subunit">
    <text evidence="6">Consists of a catalytic RNA component and at least 4-5 protein subunits.</text>
</comment>
<keyword evidence="4 6" id="KW-0255">Endonuclease</keyword>
<comment type="similarity">
    <text evidence="6">Belongs to the eukaryotic/archaeal RNase P protein component 2 family.</text>
</comment>
<evidence type="ECO:0000256" key="4">
    <source>
        <dbReference type="ARBA" id="ARBA00022759"/>
    </source>
</evidence>
<dbReference type="Gene3D" id="3.30.70.3250">
    <property type="entry name" value="Ribonuclease P, Pop5 subunit"/>
    <property type="match status" value="1"/>
</dbReference>
<evidence type="ECO:0000313" key="8">
    <source>
        <dbReference type="Proteomes" id="UP000050360"/>
    </source>
</evidence>